<evidence type="ECO:0000313" key="1">
    <source>
        <dbReference type="EMBL" id="GFN75287.1"/>
    </source>
</evidence>
<reference evidence="1 2" key="1">
    <citation type="journal article" date="2021" name="Elife">
        <title>Chloroplast acquisition without the gene transfer in kleptoplastic sea slugs, Plakobranchus ocellatus.</title>
        <authorList>
            <person name="Maeda T."/>
            <person name="Takahashi S."/>
            <person name="Yoshida T."/>
            <person name="Shimamura S."/>
            <person name="Takaki Y."/>
            <person name="Nagai Y."/>
            <person name="Toyoda A."/>
            <person name="Suzuki Y."/>
            <person name="Arimoto A."/>
            <person name="Ishii H."/>
            <person name="Satoh N."/>
            <person name="Nishiyama T."/>
            <person name="Hasebe M."/>
            <person name="Maruyama T."/>
            <person name="Minagawa J."/>
            <person name="Obokata J."/>
            <person name="Shigenobu S."/>
        </authorList>
    </citation>
    <scope>NUCLEOTIDE SEQUENCE [LARGE SCALE GENOMIC DNA]</scope>
</reference>
<gene>
    <name evidence="1" type="ORF">PoB_000179300</name>
</gene>
<comment type="caution">
    <text evidence="1">The sequence shown here is derived from an EMBL/GenBank/DDBJ whole genome shotgun (WGS) entry which is preliminary data.</text>
</comment>
<proteinExistence type="predicted"/>
<keyword evidence="2" id="KW-1185">Reference proteome</keyword>
<dbReference type="EMBL" id="BLXT01000264">
    <property type="protein sequence ID" value="GFN75287.1"/>
    <property type="molecule type" value="Genomic_DNA"/>
</dbReference>
<organism evidence="1 2">
    <name type="scientific">Plakobranchus ocellatus</name>
    <dbReference type="NCBI Taxonomy" id="259542"/>
    <lineage>
        <taxon>Eukaryota</taxon>
        <taxon>Metazoa</taxon>
        <taxon>Spiralia</taxon>
        <taxon>Lophotrochozoa</taxon>
        <taxon>Mollusca</taxon>
        <taxon>Gastropoda</taxon>
        <taxon>Heterobranchia</taxon>
        <taxon>Euthyneura</taxon>
        <taxon>Panpulmonata</taxon>
        <taxon>Sacoglossa</taxon>
        <taxon>Placobranchoidea</taxon>
        <taxon>Plakobranchidae</taxon>
        <taxon>Plakobranchus</taxon>
    </lineage>
</organism>
<dbReference type="Proteomes" id="UP000735302">
    <property type="component" value="Unassembled WGS sequence"/>
</dbReference>
<name>A0AAV3XY48_9GAST</name>
<evidence type="ECO:0000313" key="2">
    <source>
        <dbReference type="Proteomes" id="UP000735302"/>
    </source>
</evidence>
<dbReference type="AlphaFoldDB" id="A0AAV3XY48"/>
<protein>
    <submittedName>
        <fullName evidence="1">Ribonuclease h-like protein</fullName>
    </submittedName>
</protein>
<accession>A0AAV3XY48</accession>
<sequence>MEYFYNKKKRIKIASFSVGDVVSVGIPKLDRTSTDLKCLPAVIIQIHGVKRQSYSLATKHGRLKKKHLAGDLEKFFGEVTPDLTQDITFREAAKGHHPSNKFTREYRYCVSQCNFTRCPCRVKSITCLTYRRSSNTCQNKDETATSWKLWPRAIS</sequence>